<keyword evidence="2" id="KW-0548">Nucleotidyltransferase</keyword>
<dbReference type="AlphaFoldDB" id="A0A8X6HJS1"/>
<dbReference type="EMBL" id="BMAO01001771">
    <property type="protein sequence ID" value="GFQ75752.1"/>
    <property type="molecule type" value="Genomic_DNA"/>
</dbReference>
<comment type="caution">
    <text evidence="2">The sequence shown here is derived from an EMBL/GenBank/DDBJ whole genome shotgun (WGS) entry which is preliminary data.</text>
</comment>
<gene>
    <name evidence="2" type="primary">RTase_42</name>
    <name evidence="2" type="ORF">TNCT_524071</name>
</gene>
<evidence type="ECO:0000313" key="2">
    <source>
        <dbReference type="EMBL" id="GFQ75752.1"/>
    </source>
</evidence>
<dbReference type="PANTHER" id="PTHR19446">
    <property type="entry name" value="REVERSE TRANSCRIPTASES"/>
    <property type="match status" value="1"/>
</dbReference>
<organism evidence="2 3">
    <name type="scientific">Trichonephila clavata</name>
    <name type="common">Joro spider</name>
    <name type="synonym">Nephila clavata</name>
    <dbReference type="NCBI Taxonomy" id="2740835"/>
    <lineage>
        <taxon>Eukaryota</taxon>
        <taxon>Metazoa</taxon>
        <taxon>Ecdysozoa</taxon>
        <taxon>Arthropoda</taxon>
        <taxon>Chelicerata</taxon>
        <taxon>Arachnida</taxon>
        <taxon>Araneae</taxon>
        <taxon>Araneomorphae</taxon>
        <taxon>Entelegynae</taxon>
        <taxon>Araneoidea</taxon>
        <taxon>Nephilidae</taxon>
        <taxon>Trichonephila</taxon>
    </lineage>
</organism>
<dbReference type="Proteomes" id="UP000887116">
    <property type="component" value="Unassembled WGS sequence"/>
</dbReference>
<dbReference type="InterPro" id="IPR000477">
    <property type="entry name" value="RT_dom"/>
</dbReference>
<dbReference type="SUPFAM" id="SSF56672">
    <property type="entry name" value="DNA/RNA polymerases"/>
    <property type="match status" value="1"/>
</dbReference>
<reference evidence="2" key="1">
    <citation type="submission" date="2020-07" db="EMBL/GenBank/DDBJ databases">
        <title>Multicomponent nature underlies the extraordinary mechanical properties of spider dragline silk.</title>
        <authorList>
            <person name="Kono N."/>
            <person name="Nakamura H."/>
            <person name="Mori M."/>
            <person name="Yoshida Y."/>
            <person name="Ohtoshi R."/>
            <person name="Malay A.D."/>
            <person name="Moran D.A.P."/>
            <person name="Tomita M."/>
            <person name="Numata K."/>
            <person name="Arakawa K."/>
        </authorList>
    </citation>
    <scope>NUCLEOTIDE SEQUENCE</scope>
</reference>
<feature type="domain" description="Reverse transcriptase" evidence="1">
    <location>
        <begin position="62"/>
        <end position="170"/>
    </location>
</feature>
<dbReference type="OrthoDB" id="6435567at2759"/>
<sequence length="182" mass="21026">MDLEIAFQELDFNKLPGKDGIHGQMLLNLSQQGRRFLLDIFNTSWKAGKLPRDWKEALIIPIRKHDKPANDPNSYRPIALASISCKLMQRIVLRRLSTLLDQNNLIPLEQFDFRKGHCTMDQVLYFSQKVRDAHNLRPTNHTVAAFHDLSKAFDRFWKYKLVSKFTAHSKSGGEFCLGLLTS</sequence>
<keyword evidence="2" id="KW-0808">Transferase</keyword>
<dbReference type="Pfam" id="PF00078">
    <property type="entry name" value="RVT_1"/>
    <property type="match status" value="1"/>
</dbReference>
<accession>A0A8X6HJS1</accession>
<protein>
    <submittedName>
        <fullName evidence="2">Putative RNA-directed DNA polymerase from transposon BS</fullName>
    </submittedName>
</protein>
<evidence type="ECO:0000259" key="1">
    <source>
        <dbReference type="Pfam" id="PF00078"/>
    </source>
</evidence>
<evidence type="ECO:0000313" key="3">
    <source>
        <dbReference type="Proteomes" id="UP000887116"/>
    </source>
</evidence>
<proteinExistence type="predicted"/>
<keyword evidence="2" id="KW-0695">RNA-directed DNA polymerase</keyword>
<dbReference type="GO" id="GO:0003964">
    <property type="term" value="F:RNA-directed DNA polymerase activity"/>
    <property type="evidence" value="ECO:0007669"/>
    <property type="project" value="UniProtKB-KW"/>
</dbReference>
<name>A0A8X6HJS1_TRICU</name>
<keyword evidence="3" id="KW-1185">Reference proteome</keyword>
<dbReference type="InterPro" id="IPR043502">
    <property type="entry name" value="DNA/RNA_pol_sf"/>
</dbReference>